<dbReference type="NCBIfam" id="NF004820">
    <property type="entry name" value="PRK06175.1"/>
    <property type="match status" value="1"/>
</dbReference>
<protein>
    <recommendedName>
        <fullName evidence="4">L-aspartate oxidase</fullName>
        <ecNumber evidence="4">1.4.3.16</ecNumber>
    </recommendedName>
</protein>
<dbReference type="InterPro" id="IPR003953">
    <property type="entry name" value="FAD-dep_OxRdtase_2_FAD-bd"/>
</dbReference>
<dbReference type="EMBL" id="LMVH01000003">
    <property type="protein sequence ID" value="KUL97626.1"/>
    <property type="molecule type" value="Genomic_DNA"/>
</dbReference>
<evidence type="ECO:0000256" key="4">
    <source>
        <dbReference type="ARBA" id="ARBA00012173"/>
    </source>
</evidence>
<feature type="domain" description="FAD-dependent oxidoreductase 2 FAD-binding" evidence="10">
    <location>
        <begin position="7"/>
        <end position="367"/>
    </location>
</feature>
<dbReference type="OMA" id="IGEVANC"/>
<accession>A0A124GCJ5</accession>
<dbReference type="SUPFAM" id="SSF56425">
    <property type="entry name" value="Succinate dehydrogenase/fumarate reductase flavoprotein, catalytic domain"/>
    <property type="match status" value="1"/>
</dbReference>
<dbReference type="SUPFAM" id="SSF51905">
    <property type="entry name" value="FAD/NAD(P)-binding domain"/>
    <property type="match status" value="1"/>
</dbReference>
<dbReference type="GO" id="GO:0034628">
    <property type="term" value="P:'de novo' NAD+ biosynthetic process from L-aspartate"/>
    <property type="evidence" value="ECO:0007669"/>
    <property type="project" value="TreeGrafter"/>
</dbReference>
<evidence type="ECO:0000256" key="1">
    <source>
        <dbReference type="ARBA" id="ARBA00001974"/>
    </source>
</evidence>
<evidence type="ECO:0000256" key="3">
    <source>
        <dbReference type="ARBA" id="ARBA00008562"/>
    </source>
</evidence>
<evidence type="ECO:0000256" key="7">
    <source>
        <dbReference type="ARBA" id="ARBA00022827"/>
    </source>
</evidence>
<sequence length="435" mass="49394">MKVKNCDVVIIGSGVAGLICALTLDKNFRIILVTKKKLKDSNSYLAQGGISVCRGKEDKEEYVEDTLIAGHYKNDRKAVEILVDESEEAIKTLIENGVKFTGDEKGLFYTREGGHRKFRILYCEDQTGKYIMKSLIEKVLERDNIKIIEDCEFLDIIEKENNCLGILAKKEEIFAIKSKFTVLATGGLGGIYKNTTNFSHIKGDGVAVAIRHNIKLKDISYIQIHPTTFYTKENERKFLISESVRGEGAILLNQKLERFTDELKPRDKVTKAILEEMKKDKAEYEWLDFSTIKLDIKERFPNIYNNLMKKGINPLKDKVPIVPAQHYTMGGIKVDMNSKTSMKNLYAIGEVACTGVHGQNRLASNSLLESVVFAKRASQSIIDENNISVYNNITDDIFKNIVDKVIVSDEKENKNIIEKRIKEDEFEKNRQISNG</sequence>
<proteinExistence type="inferred from homology"/>
<evidence type="ECO:0000313" key="12">
    <source>
        <dbReference type="Proteomes" id="UP000054800"/>
    </source>
</evidence>
<dbReference type="PANTHER" id="PTHR42716">
    <property type="entry name" value="L-ASPARTATE OXIDASE"/>
    <property type="match status" value="1"/>
</dbReference>
<dbReference type="EC" id="1.4.3.16" evidence="4"/>
<dbReference type="AlphaFoldDB" id="A0A124GCJ5"/>
<comment type="similarity">
    <text evidence="3">Belongs to the FAD-dependent oxidoreductase 2 family. NadB subfamily.</text>
</comment>
<dbReference type="InterPro" id="IPR027477">
    <property type="entry name" value="Succ_DH/fumarate_Rdtase_cat_sf"/>
</dbReference>
<gene>
    <name evidence="11" type="ORF">RO03_11560</name>
</gene>
<dbReference type="RefSeq" id="WP_011016070.1">
    <property type="nucleotide sequence ID" value="NZ_CP022122.1"/>
</dbReference>
<evidence type="ECO:0000259" key="10">
    <source>
        <dbReference type="Pfam" id="PF00890"/>
    </source>
</evidence>
<evidence type="ECO:0000256" key="8">
    <source>
        <dbReference type="ARBA" id="ARBA00023002"/>
    </source>
</evidence>
<evidence type="ECO:0000256" key="5">
    <source>
        <dbReference type="ARBA" id="ARBA00022630"/>
    </source>
</evidence>
<evidence type="ECO:0000256" key="6">
    <source>
        <dbReference type="ARBA" id="ARBA00022642"/>
    </source>
</evidence>
<dbReference type="InterPro" id="IPR005288">
    <property type="entry name" value="NadB"/>
</dbReference>
<name>A0A124GCJ5_FUSNC</name>
<dbReference type="PRINTS" id="PR00368">
    <property type="entry name" value="FADPNR"/>
</dbReference>
<dbReference type="GO" id="GO:0008734">
    <property type="term" value="F:L-aspartate oxidase activity"/>
    <property type="evidence" value="ECO:0007669"/>
    <property type="project" value="UniProtKB-EC"/>
</dbReference>
<comment type="catalytic activity">
    <reaction evidence="9">
        <text>L-aspartate + O2 = iminosuccinate + H2O2</text>
        <dbReference type="Rhea" id="RHEA:25876"/>
        <dbReference type="ChEBI" id="CHEBI:15379"/>
        <dbReference type="ChEBI" id="CHEBI:16240"/>
        <dbReference type="ChEBI" id="CHEBI:29991"/>
        <dbReference type="ChEBI" id="CHEBI:77875"/>
        <dbReference type="EC" id="1.4.3.16"/>
    </reaction>
    <physiologicalReaction direction="left-to-right" evidence="9">
        <dbReference type="Rhea" id="RHEA:25877"/>
    </physiologicalReaction>
</comment>
<dbReference type="Gene3D" id="3.90.700.10">
    <property type="entry name" value="Succinate dehydrogenase/fumarate reductase flavoprotein, catalytic domain"/>
    <property type="match status" value="1"/>
</dbReference>
<keyword evidence="5" id="KW-0285">Flavoprotein</keyword>
<dbReference type="PANTHER" id="PTHR42716:SF2">
    <property type="entry name" value="L-ASPARTATE OXIDASE, CHLOROPLASTIC"/>
    <property type="match status" value="1"/>
</dbReference>
<dbReference type="UniPathway" id="UPA00253">
    <property type="reaction ID" value="UER00326"/>
</dbReference>
<dbReference type="Proteomes" id="UP000054800">
    <property type="component" value="Unassembled WGS sequence"/>
</dbReference>
<keyword evidence="7" id="KW-0274">FAD</keyword>
<dbReference type="Gene3D" id="3.50.50.60">
    <property type="entry name" value="FAD/NAD(P)-binding domain"/>
    <property type="match status" value="1"/>
</dbReference>
<dbReference type="InterPro" id="IPR036188">
    <property type="entry name" value="FAD/NAD-bd_sf"/>
</dbReference>
<organism evidence="11 12">
    <name type="scientific">Fusobacterium nucleatum subsp. nucleatum</name>
    <dbReference type="NCBI Taxonomy" id="76856"/>
    <lineage>
        <taxon>Bacteria</taxon>
        <taxon>Fusobacteriati</taxon>
        <taxon>Fusobacteriota</taxon>
        <taxon>Fusobacteriia</taxon>
        <taxon>Fusobacteriales</taxon>
        <taxon>Fusobacteriaceae</taxon>
        <taxon>Fusobacterium</taxon>
    </lineage>
</organism>
<reference evidence="11 12" key="1">
    <citation type="submission" date="2015-10" db="EMBL/GenBank/DDBJ databases">
        <authorList>
            <person name="Gilbert D.G."/>
        </authorList>
    </citation>
    <scope>NUCLEOTIDE SEQUENCE [LARGE SCALE GENOMIC DNA]</scope>
    <source>
        <strain evidence="11 12">ChDC F311</strain>
    </source>
</reference>
<comment type="caution">
    <text evidence="11">The sequence shown here is derived from an EMBL/GenBank/DDBJ whole genome shotgun (WGS) entry which is preliminary data.</text>
</comment>
<dbReference type="Pfam" id="PF00890">
    <property type="entry name" value="FAD_binding_2"/>
    <property type="match status" value="1"/>
</dbReference>
<keyword evidence="6" id="KW-0662">Pyridine nucleotide biosynthesis</keyword>
<evidence type="ECO:0000313" key="11">
    <source>
        <dbReference type="EMBL" id="KUL97626.1"/>
    </source>
</evidence>
<dbReference type="OrthoDB" id="9806724at2"/>
<evidence type="ECO:0000256" key="2">
    <source>
        <dbReference type="ARBA" id="ARBA00004950"/>
    </source>
</evidence>
<evidence type="ECO:0000256" key="9">
    <source>
        <dbReference type="ARBA" id="ARBA00048305"/>
    </source>
</evidence>
<dbReference type="GeneID" id="79782858"/>
<keyword evidence="8 11" id="KW-0560">Oxidoreductase</keyword>
<comment type="cofactor">
    <cofactor evidence="1">
        <name>FAD</name>
        <dbReference type="ChEBI" id="CHEBI:57692"/>
    </cofactor>
</comment>
<comment type="pathway">
    <text evidence="2">Cofactor biosynthesis; NAD(+) biosynthesis; iminoaspartate from L-aspartate (oxidase route): step 1/1.</text>
</comment>